<evidence type="ECO:0000259" key="8">
    <source>
        <dbReference type="PROSITE" id="PS51007"/>
    </source>
</evidence>
<feature type="signal peptide" evidence="7">
    <location>
        <begin position="1"/>
        <end position="26"/>
    </location>
</feature>
<proteinExistence type="predicted"/>
<dbReference type="InterPro" id="IPR009056">
    <property type="entry name" value="Cyt_c-like_dom"/>
</dbReference>
<evidence type="ECO:0000313" key="9">
    <source>
        <dbReference type="EMBL" id="ACB33120.1"/>
    </source>
</evidence>
<evidence type="ECO:0000256" key="2">
    <source>
        <dbReference type="ARBA" id="ARBA00022617"/>
    </source>
</evidence>
<keyword evidence="2 6" id="KW-0349">Heme</keyword>
<dbReference type="HOGENOM" id="CLU_2035171_0_0_4"/>
<evidence type="ECO:0000256" key="3">
    <source>
        <dbReference type="ARBA" id="ARBA00022723"/>
    </source>
</evidence>
<keyword evidence="1" id="KW-0813">Transport</keyword>
<feature type="chain" id="PRO_5002772707" evidence="7">
    <location>
        <begin position="27"/>
        <end position="121"/>
    </location>
</feature>
<keyword evidence="7" id="KW-0732">Signal</keyword>
<dbReference type="Pfam" id="PF13442">
    <property type="entry name" value="Cytochrome_CBB3"/>
    <property type="match status" value="1"/>
</dbReference>
<dbReference type="STRING" id="395495.Lcho_0848"/>
<dbReference type="PROSITE" id="PS51007">
    <property type="entry name" value="CYTC"/>
    <property type="match status" value="1"/>
</dbReference>
<dbReference type="EMBL" id="CP001013">
    <property type="protein sequence ID" value="ACB33120.1"/>
    <property type="molecule type" value="Genomic_DNA"/>
</dbReference>
<dbReference type="InterPro" id="IPR051811">
    <property type="entry name" value="Cytochrome_c550/c551-like"/>
</dbReference>
<name>B1Y1U0_LEPCP</name>
<evidence type="ECO:0000256" key="4">
    <source>
        <dbReference type="ARBA" id="ARBA00022982"/>
    </source>
</evidence>
<gene>
    <name evidence="9" type="ordered locus">Lcho_0848</name>
</gene>
<accession>B1Y1U0</accession>
<dbReference type="Gene3D" id="1.10.760.10">
    <property type="entry name" value="Cytochrome c-like domain"/>
    <property type="match status" value="1"/>
</dbReference>
<dbReference type="GO" id="GO:0020037">
    <property type="term" value="F:heme binding"/>
    <property type="evidence" value="ECO:0007669"/>
    <property type="project" value="InterPro"/>
</dbReference>
<evidence type="ECO:0000256" key="1">
    <source>
        <dbReference type="ARBA" id="ARBA00022448"/>
    </source>
</evidence>
<dbReference type="SUPFAM" id="SSF46626">
    <property type="entry name" value="Cytochrome c"/>
    <property type="match status" value="1"/>
</dbReference>
<dbReference type="GO" id="GO:0046872">
    <property type="term" value="F:metal ion binding"/>
    <property type="evidence" value="ECO:0007669"/>
    <property type="project" value="UniProtKB-KW"/>
</dbReference>
<keyword evidence="5 6" id="KW-0408">Iron</keyword>
<keyword evidence="3 6" id="KW-0479">Metal-binding</keyword>
<evidence type="ECO:0000256" key="5">
    <source>
        <dbReference type="ARBA" id="ARBA00023004"/>
    </source>
</evidence>
<dbReference type="PANTHER" id="PTHR37823:SF1">
    <property type="entry name" value="CYTOCHROME C-553-LIKE"/>
    <property type="match status" value="1"/>
</dbReference>
<dbReference type="AlphaFoldDB" id="B1Y1U0"/>
<protein>
    <submittedName>
        <fullName evidence="9">Cytochrome c class I</fullName>
    </submittedName>
</protein>
<dbReference type="eggNOG" id="COG2010">
    <property type="taxonomic scope" value="Bacteria"/>
</dbReference>
<dbReference type="InterPro" id="IPR036909">
    <property type="entry name" value="Cyt_c-like_dom_sf"/>
</dbReference>
<evidence type="ECO:0000256" key="7">
    <source>
        <dbReference type="SAM" id="SignalP"/>
    </source>
</evidence>
<dbReference type="Proteomes" id="UP000001693">
    <property type="component" value="Chromosome"/>
</dbReference>
<dbReference type="PANTHER" id="PTHR37823">
    <property type="entry name" value="CYTOCHROME C-553-LIKE"/>
    <property type="match status" value="1"/>
</dbReference>
<reference evidence="9 10" key="1">
    <citation type="submission" date="2008-03" db="EMBL/GenBank/DDBJ databases">
        <title>Complete sequence of Leptothrix cholodnii SP-6.</title>
        <authorList>
            <consortium name="US DOE Joint Genome Institute"/>
            <person name="Copeland A."/>
            <person name="Lucas S."/>
            <person name="Lapidus A."/>
            <person name="Glavina del Rio T."/>
            <person name="Dalin E."/>
            <person name="Tice H."/>
            <person name="Bruce D."/>
            <person name="Goodwin L."/>
            <person name="Pitluck S."/>
            <person name="Chertkov O."/>
            <person name="Brettin T."/>
            <person name="Detter J.C."/>
            <person name="Han C."/>
            <person name="Kuske C.R."/>
            <person name="Schmutz J."/>
            <person name="Larimer F."/>
            <person name="Land M."/>
            <person name="Hauser L."/>
            <person name="Kyrpides N."/>
            <person name="Lykidis A."/>
            <person name="Emerson D."/>
            <person name="Richardson P."/>
        </authorList>
    </citation>
    <scope>NUCLEOTIDE SEQUENCE [LARGE SCALE GENOMIC DNA]</scope>
    <source>
        <strain evidence="10">ATCC 51168 / LMG 8142 / SP-6</strain>
    </source>
</reference>
<organism evidence="9 10">
    <name type="scientific">Leptothrix cholodnii (strain ATCC 51168 / LMG 8142 / SP-6)</name>
    <name type="common">Leptothrix discophora (strain SP-6)</name>
    <dbReference type="NCBI Taxonomy" id="395495"/>
    <lineage>
        <taxon>Bacteria</taxon>
        <taxon>Pseudomonadati</taxon>
        <taxon>Pseudomonadota</taxon>
        <taxon>Betaproteobacteria</taxon>
        <taxon>Burkholderiales</taxon>
        <taxon>Sphaerotilaceae</taxon>
        <taxon>Leptothrix</taxon>
    </lineage>
</organism>
<keyword evidence="4" id="KW-0249">Electron transport</keyword>
<evidence type="ECO:0000313" key="10">
    <source>
        <dbReference type="Proteomes" id="UP000001693"/>
    </source>
</evidence>
<feature type="domain" description="Cytochrome c" evidence="8">
    <location>
        <begin position="45"/>
        <end position="121"/>
    </location>
</feature>
<evidence type="ECO:0000256" key="6">
    <source>
        <dbReference type="PROSITE-ProRule" id="PRU00433"/>
    </source>
</evidence>
<keyword evidence="10" id="KW-1185">Reference proteome</keyword>
<sequence precursor="true">MSGLFHPHLIAVGLLAAIGLGSPARAQDSDAAAATGAVPAIAGEPDLAKGRRAYQRNCAVCHGPRGEGGLGPPMQGLATRLSADEITRQLKSPRGSMPRLYPAPIDDRLLLDLQAYLLQLR</sequence>
<dbReference type="GO" id="GO:0009055">
    <property type="term" value="F:electron transfer activity"/>
    <property type="evidence" value="ECO:0007669"/>
    <property type="project" value="InterPro"/>
</dbReference>
<dbReference type="KEGG" id="lch:Lcho_0848"/>